<organism evidence="1 2">
    <name type="scientific">Sphingobacterium multivorum</name>
    <dbReference type="NCBI Taxonomy" id="28454"/>
    <lineage>
        <taxon>Bacteria</taxon>
        <taxon>Pseudomonadati</taxon>
        <taxon>Bacteroidota</taxon>
        <taxon>Sphingobacteriia</taxon>
        <taxon>Sphingobacteriales</taxon>
        <taxon>Sphingobacteriaceae</taxon>
        <taxon>Sphingobacterium</taxon>
    </lineage>
</organism>
<dbReference type="EMBL" id="UAUU01000008">
    <property type="protein sequence ID" value="SPZ85549.1"/>
    <property type="molecule type" value="Genomic_DNA"/>
</dbReference>
<protein>
    <submittedName>
        <fullName evidence="1">Uncharacterized protein</fullName>
    </submittedName>
</protein>
<proteinExistence type="predicted"/>
<dbReference type="AlphaFoldDB" id="A0A2X2KTZ0"/>
<evidence type="ECO:0000313" key="1">
    <source>
        <dbReference type="EMBL" id="SPZ85549.1"/>
    </source>
</evidence>
<sequence>MNAKLLLKWIYLRCHNEDNPNQNKELRATGI</sequence>
<gene>
    <name evidence="1" type="ORF">NCTC11343_02111</name>
</gene>
<accession>A0A2X2KTZ0</accession>
<evidence type="ECO:0000313" key="2">
    <source>
        <dbReference type="Proteomes" id="UP000251241"/>
    </source>
</evidence>
<reference evidence="1 2" key="1">
    <citation type="submission" date="2018-06" db="EMBL/GenBank/DDBJ databases">
        <authorList>
            <consortium name="Pathogen Informatics"/>
            <person name="Doyle S."/>
        </authorList>
    </citation>
    <scope>NUCLEOTIDE SEQUENCE [LARGE SCALE GENOMIC DNA]</scope>
    <source>
        <strain evidence="1 2">NCTC11343</strain>
    </source>
</reference>
<dbReference type="Proteomes" id="UP000251241">
    <property type="component" value="Unassembled WGS sequence"/>
</dbReference>
<name>A0A2X2KTZ0_SPHMU</name>